<dbReference type="Proteomes" id="UP001168098">
    <property type="component" value="Unassembled WGS sequence"/>
</dbReference>
<gene>
    <name evidence="2" type="ORF">PVL29_002440</name>
</gene>
<dbReference type="AlphaFoldDB" id="A0AA39AHP8"/>
<keyword evidence="3" id="KW-1185">Reference proteome</keyword>
<name>A0AA39AHP8_VITRO</name>
<evidence type="ECO:0000256" key="1">
    <source>
        <dbReference type="SAM" id="MobiDB-lite"/>
    </source>
</evidence>
<proteinExistence type="predicted"/>
<feature type="compositionally biased region" description="Basic and acidic residues" evidence="1">
    <location>
        <begin position="68"/>
        <end position="81"/>
    </location>
</feature>
<reference evidence="2 3" key="1">
    <citation type="journal article" date="2023" name="BMC Biotechnol.">
        <title>Vitis rotundifolia cv Carlos genome sequencing.</title>
        <authorList>
            <person name="Huff M."/>
            <person name="Hulse-Kemp A."/>
            <person name="Scheffler B."/>
            <person name="Youngblood R."/>
            <person name="Simpson S."/>
            <person name="Babiker E."/>
            <person name="Staton M."/>
        </authorList>
    </citation>
    <scope>NUCLEOTIDE SEQUENCE [LARGE SCALE GENOMIC DNA]</scope>
    <source>
        <tissue evidence="2">Leaf</tissue>
    </source>
</reference>
<sequence length="127" mass="15249">MLSSSKIEPLKTWIRLRSQSLSMKNRLNWLQSLLTLWDIMNTWKLCKKNMLIQLTKMMTTSKLPTETQLRRSTREHQPSRRYTSDEYLLLSDGGEPKNYQEVLLHDEKKEWLKAMHEEMKSLHKNNT</sequence>
<organism evidence="2 3">
    <name type="scientific">Vitis rotundifolia</name>
    <name type="common">Muscadine grape</name>
    <dbReference type="NCBI Taxonomy" id="103349"/>
    <lineage>
        <taxon>Eukaryota</taxon>
        <taxon>Viridiplantae</taxon>
        <taxon>Streptophyta</taxon>
        <taxon>Embryophyta</taxon>
        <taxon>Tracheophyta</taxon>
        <taxon>Spermatophyta</taxon>
        <taxon>Magnoliopsida</taxon>
        <taxon>eudicotyledons</taxon>
        <taxon>Gunneridae</taxon>
        <taxon>Pentapetalae</taxon>
        <taxon>rosids</taxon>
        <taxon>Vitales</taxon>
        <taxon>Vitaceae</taxon>
        <taxon>Viteae</taxon>
        <taxon>Vitis</taxon>
    </lineage>
</organism>
<evidence type="ECO:0000313" key="3">
    <source>
        <dbReference type="Proteomes" id="UP001168098"/>
    </source>
</evidence>
<feature type="region of interest" description="Disordered" evidence="1">
    <location>
        <begin position="62"/>
        <end position="81"/>
    </location>
</feature>
<evidence type="ECO:0000313" key="2">
    <source>
        <dbReference type="EMBL" id="KAJ9707419.1"/>
    </source>
</evidence>
<comment type="caution">
    <text evidence="2">The sequence shown here is derived from an EMBL/GenBank/DDBJ whole genome shotgun (WGS) entry which is preliminary data.</text>
</comment>
<accession>A0AA39AHP8</accession>
<dbReference type="EMBL" id="JARBHA010000002">
    <property type="protein sequence ID" value="KAJ9707419.1"/>
    <property type="molecule type" value="Genomic_DNA"/>
</dbReference>
<protein>
    <submittedName>
        <fullName evidence="2">Uncharacterized protein</fullName>
    </submittedName>
</protein>